<dbReference type="GeneID" id="39751066"/>
<reference evidence="8" key="1">
    <citation type="submission" date="2023-04" db="EMBL/GenBank/DDBJ databases">
        <title>Genome dynamics across the evolutionary transition to endosymbiosis.</title>
        <authorList>
            <person name="Siozios S."/>
            <person name="Nadal-Jimenez P."/>
            <person name="Azagi T."/>
            <person name="Sprong H."/>
            <person name="Frost C.L."/>
            <person name="Parratt S.R."/>
            <person name="Taylor G."/>
            <person name="Brettell L."/>
            <person name="Lew K.C."/>
            <person name="Croft L."/>
            <person name="King K.C."/>
            <person name="Brockhurst M.A."/>
            <person name="Hypsa V."/>
            <person name="Novakova E."/>
            <person name="Darby A.C."/>
            <person name="Hurst G.D.D."/>
        </authorList>
    </citation>
    <scope>NUCLEOTIDE SEQUENCE</scope>
    <source>
        <strain evidence="8">ANv_CAN</strain>
        <plasmid evidence="8">paNv_CAN3</plasmid>
    </source>
</reference>
<dbReference type="InterPro" id="IPR019533">
    <property type="entry name" value="Peptidase_S26"/>
</dbReference>
<evidence type="ECO:0000256" key="5">
    <source>
        <dbReference type="ARBA" id="ARBA00022801"/>
    </source>
</evidence>
<dbReference type="CDD" id="cd06530">
    <property type="entry name" value="S26_SPase_I"/>
    <property type="match status" value="1"/>
</dbReference>
<keyword evidence="6" id="KW-0645">Protease</keyword>
<dbReference type="EMBL" id="CP123526">
    <property type="protein sequence ID" value="WGM08416.1"/>
    <property type="molecule type" value="Genomic_DNA"/>
</dbReference>
<accession>A0ABY8NVI4</accession>
<dbReference type="SUPFAM" id="SSF51306">
    <property type="entry name" value="LexA/Signal peptidase"/>
    <property type="match status" value="1"/>
</dbReference>
<comment type="similarity">
    <text evidence="2 6">Belongs to the peptidase S26 family.</text>
</comment>
<dbReference type="InterPro" id="IPR000223">
    <property type="entry name" value="Pept_S26A_signal_pept_1"/>
</dbReference>
<evidence type="ECO:0000256" key="6">
    <source>
        <dbReference type="RuleBase" id="RU362042"/>
    </source>
</evidence>
<evidence type="ECO:0000313" key="9">
    <source>
        <dbReference type="Proteomes" id="UP001177592"/>
    </source>
</evidence>
<evidence type="ECO:0000259" key="7">
    <source>
        <dbReference type="Pfam" id="PF10502"/>
    </source>
</evidence>
<evidence type="ECO:0000313" key="8">
    <source>
        <dbReference type="EMBL" id="WGM08416.1"/>
    </source>
</evidence>
<feature type="domain" description="Peptidase S26" evidence="7">
    <location>
        <begin position="37"/>
        <end position="217"/>
    </location>
</feature>
<comment type="catalytic activity">
    <reaction evidence="1 6">
        <text>Cleavage of hydrophobic, N-terminal signal or leader sequences from secreted and periplasmic proteins.</text>
        <dbReference type="EC" id="3.4.21.89"/>
    </reaction>
</comment>
<feature type="transmembrane region" description="Helical" evidence="6">
    <location>
        <begin position="34"/>
        <end position="58"/>
    </location>
</feature>
<dbReference type="Gene3D" id="2.10.109.10">
    <property type="entry name" value="Umud Fragment, subunit A"/>
    <property type="match status" value="1"/>
</dbReference>
<dbReference type="RefSeq" id="WP_135678964.1">
    <property type="nucleotide sequence ID" value="NZ_CP038620.1"/>
</dbReference>
<comment type="subcellular location">
    <subcellularLocation>
        <location evidence="6">Membrane</location>
        <topology evidence="6">Multi-pass membrane protein</topology>
    </subcellularLocation>
</comment>
<sequence length="251" mass="29231">MNHQLKNILMYVLAVAVILFEMRRYLKKKKIHFFSIALLVCMAVVSIVKSFFLDFYIVPTASMSPTIHSGDLTLSLPYKDRRDKLYRGDVVIFHPSAFPSFIYVKRIVGVAGDTVSFNTNKEILVNRKPVRIEKEKNNFNIIYEGIQDRDGKTYQYMTDRNKPFVEPIYTTWHVPDGYVFVMGDNRDNSWDSRYWENPVGTPKELRGLLPTKNIISRYMETAINIPFFKEDFDFGRLGLNIMGDAQKKGEK</sequence>
<protein>
    <recommendedName>
        <fullName evidence="4 6">Signal peptidase I</fullName>
        <ecNumber evidence="3 6">3.4.21.89</ecNumber>
    </recommendedName>
</protein>
<keyword evidence="6" id="KW-1133">Transmembrane helix</keyword>
<keyword evidence="8" id="KW-0614">Plasmid</keyword>
<dbReference type="NCBIfam" id="TIGR02227">
    <property type="entry name" value="sigpep_I_bact"/>
    <property type="match status" value="1"/>
</dbReference>
<keyword evidence="5 6" id="KW-0378">Hydrolase</keyword>
<dbReference type="PRINTS" id="PR00727">
    <property type="entry name" value="LEADERPTASE"/>
</dbReference>
<name>A0ABY8NVI4_9GAMM</name>
<dbReference type="Pfam" id="PF10502">
    <property type="entry name" value="Peptidase_S26"/>
    <property type="match status" value="1"/>
</dbReference>
<evidence type="ECO:0000256" key="1">
    <source>
        <dbReference type="ARBA" id="ARBA00000677"/>
    </source>
</evidence>
<dbReference type="EC" id="3.4.21.89" evidence="3 6"/>
<keyword evidence="6" id="KW-0812">Transmembrane</keyword>
<dbReference type="GO" id="GO:0009003">
    <property type="term" value="F:signal peptidase activity"/>
    <property type="evidence" value="ECO:0007669"/>
    <property type="project" value="UniProtKB-EC"/>
</dbReference>
<proteinExistence type="inferred from homology"/>
<comment type="caution">
    <text evidence="6">Lacks conserved residue(s) required for the propagation of feature annotation.</text>
</comment>
<evidence type="ECO:0000256" key="3">
    <source>
        <dbReference type="ARBA" id="ARBA00013208"/>
    </source>
</evidence>
<dbReference type="Proteomes" id="UP001177592">
    <property type="component" value="Plasmid paNv_CAN3"/>
</dbReference>
<keyword evidence="6" id="KW-0472">Membrane</keyword>
<geneLocation type="plasmid" evidence="8 9">
    <name>paNv_CAN3</name>
</geneLocation>
<evidence type="ECO:0000256" key="2">
    <source>
        <dbReference type="ARBA" id="ARBA00009370"/>
    </source>
</evidence>
<evidence type="ECO:0000256" key="4">
    <source>
        <dbReference type="ARBA" id="ARBA00019232"/>
    </source>
</evidence>
<gene>
    <name evidence="8" type="primary">lepB</name>
    <name evidence="8" type="ORF">QE258_23590</name>
</gene>
<dbReference type="InterPro" id="IPR036286">
    <property type="entry name" value="LexA/Signal_pep-like_sf"/>
</dbReference>
<dbReference type="InterPro" id="IPR019758">
    <property type="entry name" value="Pept_S26A_signal_pept_1_CS"/>
</dbReference>
<dbReference type="PANTHER" id="PTHR43390">
    <property type="entry name" value="SIGNAL PEPTIDASE I"/>
    <property type="match status" value="1"/>
</dbReference>
<dbReference type="PROSITE" id="PS00761">
    <property type="entry name" value="SPASE_I_3"/>
    <property type="match status" value="1"/>
</dbReference>
<keyword evidence="9" id="KW-1185">Reference proteome</keyword>
<organism evidence="8 9">
    <name type="scientific">Arsenophonus nasoniae</name>
    <name type="common">son-killer infecting Nasonia vitripennis</name>
    <dbReference type="NCBI Taxonomy" id="638"/>
    <lineage>
        <taxon>Bacteria</taxon>
        <taxon>Pseudomonadati</taxon>
        <taxon>Pseudomonadota</taxon>
        <taxon>Gammaproteobacteria</taxon>
        <taxon>Enterobacterales</taxon>
        <taxon>Morganellaceae</taxon>
        <taxon>Arsenophonus</taxon>
    </lineage>
</organism>
<dbReference type="PANTHER" id="PTHR43390:SF1">
    <property type="entry name" value="CHLOROPLAST PROCESSING PEPTIDASE"/>
    <property type="match status" value="1"/>
</dbReference>